<dbReference type="Proteomes" id="UP000265515">
    <property type="component" value="Unassembled WGS sequence"/>
</dbReference>
<feature type="region of interest" description="Disordered" evidence="1">
    <location>
        <begin position="140"/>
        <end position="260"/>
    </location>
</feature>
<keyword evidence="3" id="KW-1185">Reference proteome</keyword>
<evidence type="ECO:0000256" key="1">
    <source>
        <dbReference type="SAM" id="MobiDB-lite"/>
    </source>
</evidence>
<accession>A0A388LBP3</accession>
<proteinExistence type="predicted"/>
<protein>
    <submittedName>
        <fullName evidence="2">Uncharacterized protein</fullName>
    </submittedName>
</protein>
<dbReference type="EMBL" id="BFEA01000326">
    <property type="protein sequence ID" value="GBG79740.1"/>
    <property type="molecule type" value="Genomic_DNA"/>
</dbReference>
<dbReference type="Gramene" id="GBG79740">
    <property type="protein sequence ID" value="GBG79740"/>
    <property type="gene ID" value="CBR_g30004"/>
</dbReference>
<name>A0A388LBP3_CHABU</name>
<dbReference type="AlphaFoldDB" id="A0A388LBP3"/>
<gene>
    <name evidence="2" type="ORF">CBR_g30004</name>
</gene>
<organism evidence="2 3">
    <name type="scientific">Chara braunii</name>
    <name type="common">Braun's stonewort</name>
    <dbReference type="NCBI Taxonomy" id="69332"/>
    <lineage>
        <taxon>Eukaryota</taxon>
        <taxon>Viridiplantae</taxon>
        <taxon>Streptophyta</taxon>
        <taxon>Charophyceae</taxon>
        <taxon>Charales</taxon>
        <taxon>Characeae</taxon>
        <taxon>Chara</taxon>
    </lineage>
</organism>
<comment type="caution">
    <text evidence="2">The sequence shown here is derived from an EMBL/GenBank/DDBJ whole genome shotgun (WGS) entry which is preliminary data.</text>
</comment>
<sequence>MSDLSSSSPSSLASFVEHRIRVPILPGDERIVIKDYVSPQILWIPNLVRDDKAWLARFHPPPRPTQALIAFAQKQVTVYEEPSGVDEEDELTEEERLYVERKVVEAARVKEKQRAVKKKKAAGESRNAFLSYASFSGCESSGAAPEGGDQGSGAATQLHRGESCGHFNDSEDEEPPQMTTSPLRRRDRSVLSIPGVLDDAPVREERVAATSKVAVSSEVDLETSEGQGTKEGTAGVQGNLGTPQKRRGDRHNGLAGSSKN</sequence>
<reference evidence="2 3" key="1">
    <citation type="journal article" date="2018" name="Cell">
        <title>The Chara Genome: Secondary Complexity and Implications for Plant Terrestrialization.</title>
        <authorList>
            <person name="Nishiyama T."/>
            <person name="Sakayama H."/>
            <person name="Vries J.D."/>
            <person name="Buschmann H."/>
            <person name="Saint-Marcoux D."/>
            <person name="Ullrich K.K."/>
            <person name="Haas F.B."/>
            <person name="Vanderstraeten L."/>
            <person name="Becker D."/>
            <person name="Lang D."/>
            <person name="Vosolsobe S."/>
            <person name="Rombauts S."/>
            <person name="Wilhelmsson P.K.I."/>
            <person name="Janitza P."/>
            <person name="Kern R."/>
            <person name="Heyl A."/>
            <person name="Rumpler F."/>
            <person name="Villalobos L.I.A.C."/>
            <person name="Clay J.M."/>
            <person name="Skokan R."/>
            <person name="Toyoda A."/>
            <person name="Suzuki Y."/>
            <person name="Kagoshima H."/>
            <person name="Schijlen E."/>
            <person name="Tajeshwar N."/>
            <person name="Catarino B."/>
            <person name="Hetherington A.J."/>
            <person name="Saltykova A."/>
            <person name="Bonnot C."/>
            <person name="Breuninger H."/>
            <person name="Symeonidi A."/>
            <person name="Radhakrishnan G.V."/>
            <person name="Van Nieuwerburgh F."/>
            <person name="Deforce D."/>
            <person name="Chang C."/>
            <person name="Karol K.G."/>
            <person name="Hedrich R."/>
            <person name="Ulvskov P."/>
            <person name="Glockner G."/>
            <person name="Delwiche C.F."/>
            <person name="Petrasek J."/>
            <person name="Van de Peer Y."/>
            <person name="Friml J."/>
            <person name="Beilby M."/>
            <person name="Dolan L."/>
            <person name="Kohara Y."/>
            <person name="Sugano S."/>
            <person name="Fujiyama A."/>
            <person name="Delaux P.-M."/>
            <person name="Quint M."/>
            <person name="TheiBen G."/>
            <person name="Hagemann M."/>
            <person name="Harholt J."/>
            <person name="Dunand C."/>
            <person name="Zachgo S."/>
            <person name="Langdale J."/>
            <person name="Maumus F."/>
            <person name="Straeten D.V.D."/>
            <person name="Gould S.B."/>
            <person name="Rensing S.A."/>
        </authorList>
    </citation>
    <scope>NUCLEOTIDE SEQUENCE [LARGE SCALE GENOMIC DNA]</scope>
    <source>
        <strain evidence="2 3">S276</strain>
    </source>
</reference>
<evidence type="ECO:0000313" key="3">
    <source>
        <dbReference type="Proteomes" id="UP000265515"/>
    </source>
</evidence>
<evidence type="ECO:0000313" key="2">
    <source>
        <dbReference type="EMBL" id="GBG79740.1"/>
    </source>
</evidence>